<proteinExistence type="predicted"/>
<name>A0A934N4S0_9BACT</name>
<reference evidence="1 2" key="1">
    <citation type="submission" date="2020-10" db="EMBL/GenBank/DDBJ databases">
        <title>Ca. Dormibacterota MAGs.</title>
        <authorList>
            <person name="Montgomery K."/>
        </authorList>
    </citation>
    <scope>NUCLEOTIDE SEQUENCE [LARGE SCALE GENOMIC DNA]</scope>
    <source>
        <strain evidence="1">SC8812_S17_18</strain>
    </source>
</reference>
<comment type="caution">
    <text evidence="1">The sequence shown here is derived from an EMBL/GenBank/DDBJ whole genome shotgun (WGS) entry which is preliminary data.</text>
</comment>
<gene>
    <name evidence="1" type="ORF">JF886_01465</name>
</gene>
<dbReference type="Proteomes" id="UP000606991">
    <property type="component" value="Unassembled WGS sequence"/>
</dbReference>
<accession>A0A934N4S0</accession>
<evidence type="ECO:0000313" key="1">
    <source>
        <dbReference type="EMBL" id="MBJ7593524.1"/>
    </source>
</evidence>
<sequence length="219" mass="22888">MPRPGRTLAVAVYRPLAEQLAGLAAPGQGESVLELSAGDGELTARLQAAVGGGGSVEVIERPGTTVPRQGAFDLVVSLLAVETQAELDVMQPHLEVVAGRAFIGIGAGGLTYDNALQAAWRRLTGADLGALASSAPVAAPRGWRQRRLSDVARFDGIDQLLIALLDERGIDVAPRRAALRERLAREVAPFTAADGTMRIPVHVTLVEHGAADSVNEGRP</sequence>
<dbReference type="EMBL" id="JAEKNS010000022">
    <property type="protein sequence ID" value="MBJ7593524.1"/>
    <property type="molecule type" value="Genomic_DNA"/>
</dbReference>
<dbReference type="SUPFAM" id="SSF53335">
    <property type="entry name" value="S-adenosyl-L-methionine-dependent methyltransferases"/>
    <property type="match status" value="1"/>
</dbReference>
<dbReference type="AlphaFoldDB" id="A0A934N4S0"/>
<evidence type="ECO:0000313" key="2">
    <source>
        <dbReference type="Proteomes" id="UP000606991"/>
    </source>
</evidence>
<organism evidence="1 2">
    <name type="scientific">Candidatus Aeolococcus gillhamiae</name>
    <dbReference type="NCBI Taxonomy" id="3127015"/>
    <lineage>
        <taxon>Bacteria</taxon>
        <taxon>Bacillati</taxon>
        <taxon>Candidatus Dormiibacterota</taxon>
        <taxon>Candidatus Dormibacteria</taxon>
        <taxon>Candidatus Aeolococcales</taxon>
        <taxon>Candidatus Aeolococcaceae</taxon>
        <taxon>Candidatus Aeolococcus</taxon>
    </lineage>
</organism>
<dbReference type="RefSeq" id="WP_337308884.1">
    <property type="nucleotide sequence ID" value="NZ_JAEKNS010000022.1"/>
</dbReference>
<dbReference type="InterPro" id="IPR029063">
    <property type="entry name" value="SAM-dependent_MTases_sf"/>
</dbReference>
<protein>
    <submittedName>
        <fullName evidence="1">Uncharacterized protein</fullName>
    </submittedName>
</protein>